<dbReference type="InterPro" id="IPR029039">
    <property type="entry name" value="Flavoprotein-like_sf"/>
</dbReference>
<dbReference type="GO" id="GO:0005829">
    <property type="term" value="C:cytosol"/>
    <property type="evidence" value="ECO:0007669"/>
    <property type="project" value="TreeGrafter"/>
</dbReference>
<protein>
    <submittedName>
        <fullName evidence="4">NAD(P)H dehydrogenase</fullName>
    </submittedName>
</protein>
<dbReference type="Proteomes" id="UP000638981">
    <property type="component" value="Unassembled WGS sequence"/>
</dbReference>
<dbReference type="AlphaFoldDB" id="A0A918WKN8"/>
<dbReference type="GO" id="GO:0003955">
    <property type="term" value="F:NAD(P)H dehydrogenase (quinone) activity"/>
    <property type="evidence" value="ECO:0007669"/>
    <property type="project" value="TreeGrafter"/>
</dbReference>
<sequence>MSRKILILNLHPAAQSLNRALAESYAQAAREAGHETRIRHLHDLAFDMDFGQAGFKGAKALEPDLETFMAHLEWAEHLLITTPMWWGGLPGKAKALFDRAFLPGRTFDPRIKKLGLPKPLLTGRTARLILTSDTPQWYFRWAMGSPMKRQVTRQILRYVGIGPTAFTHFSPVEHSTDVLRQKWLEQVAALGRQAA</sequence>
<dbReference type="Gene3D" id="3.40.50.360">
    <property type="match status" value="1"/>
</dbReference>
<reference evidence="4" key="1">
    <citation type="journal article" date="2014" name="Int. J. Syst. Evol. Microbiol.">
        <title>Complete genome sequence of Corynebacterium casei LMG S-19264T (=DSM 44701T), isolated from a smear-ripened cheese.</title>
        <authorList>
            <consortium name="US DOE Joint Genome Institute (JGI-PGF)"/>
            <person name="Walter F."/>
            <person name="Albersmeier A."/>
            <person name="Kalinowski J."/>
            <person name="Ruckert C."/>
        </authorList>
    </citation>
    <scope>NUCLEOTIDE SEQUENCE</scope>
    <source>
        <strain evidence="4">KCTC 23310</strain>
    </source>
</reference>
<feature type="domain" description="Flavodoxin-like fold" evidence="3">
    <location>
        <begin position="4"/>
        <end position="176"/>
    </location>
</feature>
<reference evidence="4" key="2">
    <citation type="submission" date="2020-09" db="EMBL/GenBank/DDBJ databases">
        <authorList>
            <person name="Sun Q."/>
            <person name="Kim S."/>
        </authorList>
    </citation>
    <scope>NUCLEOTIDE SEQUENCE</scope>
    <source>
        <strain evidence="4">KCTC 23310</strain>
    </source>
</reference>
<keyword evidence="2" id="KW-0560">Oxidoreductase</keyword>
<name>A0A918WKN8_9RHOB</name>
<dbReference type="PANTHER" id="PTHR10204:SF34">
    <property type="entry name" value="NAD(P)H DEHYDROGENASE [QUINONE] 1 ISOFORM 1"/>
    <property type="match status" value="1"/>
</dbReference>
<proteinExistence type="inferred from homology"/>
<keyword evidence="5" id="KW-1185">Reference proteome</keyword>
<gene>
    <name evidence="4" type="ORF">GCM10007315_16510</name>
</gene>
<evidence type="ECO:0000256" key="1">
    <source>
        <dbReference type="ARBA" id="ARBA00006252"/>
    </source>
</evidence>
<dbReference type="Pfam" id="PF02525">
    <property type="entry name" value="Flavodoxin_2"/>
    <property type="match status" value="1"/>
</dbReference>
<evidence type="ECO:0000256" key="2">
    <source>
        <dbReference type="ARBA" id="ARBA00023002"/>
    </source>
</evidence>
<dbReference type="InterPro" id="IPR051545">
    <property type="entry name" value="NAD(P)H_dehydrogenase_qn"/>
</dbReference>
<accession>A0A918WKN8</accession>
<dbReference type="SUPFAM" id="SSF52218">
    <property type="entry name" value="Flavoproteins"/>
    <property type="match status" value="1"/>
</dbReference>
<comment type="similarity">
    <text evidence="1">Belongs to the NAD(P)H dehydrogenase (quinone) family.</text>
</comment>
<dbReference type="PANTHER" id="PTHR10204">
    <property type="entry name" value="NAD P H OXIDOREDUCTASE-RELATED"/>
    <property type="match status" value="1"/>
</dbReference>
<evidence type="ECO:0000259" key="3">
    <source>
        <dbReference type="Pfam" id="PF02525"/>
    </source>
</evidence>
<dbReference type="EMBL" id="BMYJ01000004">
    <property type="protein sequence ID" value="GHC54326.1"/>
    <property type="molecule type" value="Genomic_DNA"/>
</dbReference>
<dbReference type="RefSeq" id="WP_189411157.1">
    <property type="nucleotide sequence ID" value="NZ_BMYJ01000004.1"/>
</dbReference>
<evidence type="ECO:0000313" key="5">
    <source>
        <dbReference type="Proteomes" id="UP000638981"/>
    </source>
</evidence>
<dbReference type="InterPro" id="IPR003680">
    <property type="entry name" value="Flavodoxin_fold"/>
</dbReference>
<comment type="caution">
    <text evidence="4">The sequence shown here is derived from an EMBL/GenBank/DDBJ whole genome shotgun (WGS) entry which is preliminary data.</text>
</comment>
<evidence type="ECO:0000313" key="4">
    <source>
        <dbReference type="EMBL" id="GHC54326.1"/>
    </source>
</evidence>
<organism evidence="4 5">
    <name type="scientific">Neogemmobacter tilapiae</name>
    <dbReference type="NCBI Taxonomy" id="875041"/>
    <lineage>
        <taxon>Bacteria</taxon>
        <taxon>Pseudomonadati</taxon>
        <taxon>Pseudomonadota</taxon>
        <taxon>Alphaproteobacteria</taxon>
        <taxon>Rhodobacterales</taxon>
        <taxon>Paracoccaceae</taxon>
        <taxon>Neogemmobacter</taxon>
    </lineage>
</organism>